<evidence type="ECO:0000313" key="3">
    <source>
        <dbReference type="Proteomes" id="UP000652761"/>
    </source>
</evidence>
<proteinExistence type="predicted"/>
<dbReference type="EMBL" id="NMUH01000078">
    <property type="protein sequence ID" value="MQL70772.1"/>
    <property type="molecule type" value="Genomic_DNA"/>
</dbReference>
<feature type="compositionally biased region" description="Polar residues" evidence="1">
    <location>
        <begin position="57"/>
        <end position="70"/>
    </location>
</feature>
<evidence type="ECO:0000313" key="2">
    <source>
        <dbReference type="EMBL" id="MQL70772.1"/>
    </source>
</evidence>
<organism evidence="2 3">
    <name type="scientific">Colocasia esculenta</name>
    <name type="common">Wild taro</name>
    <name type="synonym">Arum esculentum</name>
    <dbReference type="NCBI Taxonomy" id="4460"/>
    <lineage>
        <taxon>Eukaryota</taxon>
        <taxon>Viridiplantae</taxon>
        <taxon>Streptophyta</taxon>
        <taxon>Embryophyta</taxon>
        <taxon>Tracheophyta</taxon>
        <taxon>Spermatophyta</taxon>
        <taxon>Magnoliopsida</taxon>
        <taxon>Liliopsida</taxon>
        <taxon>Araceae</taxon>
        <taxon>Aroideae</taxon>
        <taxon>Colocasieae</taxon>
        <taxon>Colocasia</taxon>
    </lineage>
</organism>
<name>A0A843TEH4_COLES</name>
<protein>
    <submittedName>
        <fullName evidence="2">Uncharacterized protein</fullName>
    </submittedName>
</protein>
<reference evidence="2" key="1">
    <citation type="submission" date="2017-07" db="EMBL/GenBank/DDBJ databases">
        <title>Taro Niue Genome Assembly and Annotation.</title>
        <authorList>
            <person name="Atibalentja N."/>
            <person name="Keating K."/>
            <person name="Fields C.J."/>
        </authorList>
    </citation>
    <scope>NUCLEOTIDE SEQUENCE</scope>
    <source>
        <strain evidence="2">Niue_2</strain>
        <tissue evidence="2">Leaf</tissue>
    </source>
</reference>
<gene>
    <name evidence="2" type="ORF">Taro_003069</name>
</gene>
<comment type="caution">
    <text evidence="2">The sequence shown here is derived from an EMBL/GenBank/DDBJ whole genome shotgun (WGS) entry which is preliminary data.</text>
</comment>
<sequence length="105" mass="11773">MTFQSYKEIVAITYRIQTAIAPTSTSNPHPGHFTPRPAPHMLQRRAPFLLRMGASPGRSQVQQPAISSLERTVAPSQPPELHKASPQICFQMLLLPLPSSTWWKE</sequence>
<dbReference type="AlphaFoldDB" id="A0A843TEH4"/>
<feature type="region of interest" description="Disordered" evidence="1">
    <location>
        <begin position="57"/>
        <end position="81"/>
    </location>
</feature>
<accession>A0A843TEH4</accession>
<dbReference type="Proteomes" id="UP000652761">
    <property type="component" value="Unassembled WGS sequence"/>
</dbReference>
<evidence type="ECO:0000256" key="1">
    <source>
        <dbReference type="SAM" id="MobiDB-lite"/>
    </source>
</evidence>
<keyword evidence="3" id="KW-1185">Reference proteome</keyword>